<protein>
    <submittedName>
        <fullName evidence="1">Uncharacterized protein</fullName>
    </submittedName>
</protein>
<dbReference type="EMBL" id="LVZM01006067">
    <property type="protein sequence ID" value="OUC46716.1"/>
    <property type="molecule type" value="Genomic_DNA"/>
</dbReference>
<name>A0A1Y3ES60_9BILA</name>
<dbReference type="Proteomes" id="UP000243006">
    <property type="component" value="Unassembled WGS sequence"/>
</dbReference>
<reference evidence="1 2" key="1">
    <citation type="submission" date="2015-04" db="EMBL/GenBank/DDBJ databases">
        <title>Draft genome of the roundworm Trichinella nativa.</title>
        <authorList>
            <person name="Mitreva M."/>
        </authorList>
    </citation>
    <scope>NUCLEOTIDE SEQUENCE [LARGE SCALE GENOMIC DNA]</scope>
    <source>
        <strain evidence="1 2">ISS45</strain>
    </source>
</reference>
<comment type="caution">
    <text evidence="1">The sequence shown here is derived from an EMBL/GenBank/DDBJ whole genome shotgun (WGS) entry which is preliminary data.</text>
</comment>
<evidence type="ECO:0000313" key="1">
    <source>
        <dbReference type="EMBL" id="OUC46716.1"/>
    </source>
</evidence>
<accession>A0A1Y3ES60</accession>
<organism evidence="1 2">
    <name type="scientific">Trichinella nativa</name>
    <dbReference type="NCBI Taxonomy" id="6335"/>
    <lineage>
        <taxon>Eukaryota</taxon>
        <taxon>Metazoa</taxon>
        <taxon>Ecdysozoa</taxon>
        <taxon>Nematoda</taxon>
        <taxon>Enoplea</taxon>
        <taxon>Dorylaimia</taxon>
        <taxon>Trichinellida</taxon>
        <taxon>Trichinellidae</taxon>
        <taxon>Trichinella</taxon>
    </lineage>
</organism>
<gene>
    <name evidence="1" type="ORF">D917_07509</name>
</gene>
<evidence type="ECO:0000313" key="2">
    <source>
        <dbReference type="Proteomes" id="UP000243006"/>
    </source>
</evidence>
<sequence>MSWFSGIVERPSNKRAYSLFEKEEDVKTMLASSRHVSDGYEVKLKDSSGEPRPVVLESWIITEGVCLDERVR</sequence>
<dbReference type="AlphaFoldDB" id="A0A1Y3ES60"/>
<proteinExistence type="predicted"/>